<evidence type="ECO:0000313" key="3">
    <source>
        <dbReference type="Proteomes" id="UP001157418"/>
    </source>
</evidence>
<keyword evidence="3" id="KW-1185">Reference proteome</keyword>
<dbReference type="EMBL" id="CAKMRJ010005412">
    <property type="protein sequence ID" value="CAH1440842.1"/>
    <property type="molecule type" value="Genomic_DNA"/>
</dbReference>
<dbReference type="InterPro" id="IPR002885">
    <property type="entry name" value="PPR_rpt"/>
</dbReference>
<reference evidence="2 3" key="1">
    <citation type="submission" date="2022-01" db="EMBL/GenBank/DDBJ databases">
        <authorList>
            <person name="Xiong W."/>
            <person name="Schranz E."/>
        </authorList>
    </citation>
    <scope>NUCLEOTIDE SEQUENCE [LARGE SCALE GENOMIC DNA]</scope>
</reference>
<protein>
    <recommendedName>
        <fullName evidence="4">Pentatricopeptide repeat-containing protein</fullName>
    </recommendedName>
</protein>
<accession>A0AAU9NSF7</accession>
<dbReference type="GO" id="GO:0009451">
    <property type="term" value="P:RNA modification"/>
    <property type="evidence" value="ECO:0007669"/>
    <property type="project" value="InterPro"/>
</dbReference>
<dbReference type="InterPro" id="IPR046960">
    <property type="entry name" value="PPR_At4g14850-like_plant"/>
</dbReference>
<evidence type="ECO:0000313" key="2">
    <source>
        <dbReference type="EMBL" id="CAH1440842.1"/>
    </source>
</evidence>
<proteinExistence type="predicted"/>
<dbReference type="InterPro" id="IPR011990">
    <property type="entry name" value="TPR-like_helical_dom_sf"/>
</dbReference>
<keyword evidence="1" id="KW-0677">Repeat</keyword>
<comment type="caution">
    <text evidence="2">The sequence shown here is derived from an EMBL/GenBank/DDBJ whole genome shotgun (WGS) entry which is preliminary data.</text>
</comment>
<gene>
    <name evidence="2" type="ORF">LVIROSA_LOCUS26951</name>
</gene>
<sequence length="169" mass="18843">MVHTTSKIAALVKLGKVTCAPKPFDEMPKRDTVVWNTMLTSYTHFGSGKLCYGQKIHALILSAGYSSSLLVNNALIDMYGKCLSPCSAHDVFEEIELIRNNVSWCSLLFAYVNSNQFQSAQSVFEAMPNRVNIAWNTLIAGHARHSTVNSCVDLFTRMMIESCDQIQDQ</sequence>
<dbReference type="Gene3D" id="1.25.40.10">
    <property type="entry name" value="Tetratricopeptide repeat domain"/>
    <property type="match status" value="1"/>
</dbReference>
<name>A0AAU9NSF7_9ASTR</name>
<dbReference type="Pfam" id="PF01535">
    <property type="entry name" value="PPR"/>
    <property type="match status" value="2"/>
</dbReference>
<dbReference type="AlphaFoldDB" id="A0AAU9NSF7"/>
<evidence type="ECO:0008006" key="4">
    <source>
        <dbReference type="Google" id="ProtNLM"/>
    </source>
</evidence>
<dbReference type="PANTHER" id="PTHR47926">
    <property type="entry name" value="PENTATRICOPEPTIDE REPEAT-CONTAINING PROTEIN"/>
    <property type="match status" value="1"/>
</dbReference>
<organism evidence="2 3">
    <name type="scientific">Lactuca virosa</name>
    <dbReference type="NCBI Taxonomy" id="75947"/>
    <lineage>
        <taxon>Eukaryota</taxon>
        <taxon>Viridiplantae</taxon>
        <taxon>Streptophyta</taxon>
        <taxon>Embryophyta</taxon>
        <taxon>Tracheophyta</taxon>
        <taxon>Spermatophyta</taxon>
        <taxon>Magnoliopsida</taxon>
        <taxon>eudicotyledons</taxon>
        <taxon>Gunneridae</taxon>
        <taxon>Pentapetalae</taxon>
        <taxon>asterids</taxon>
        <taxon>campanulids</taxon>
        <taxon>Asterales</taxon>
        <taxon>Asteraceae</taxon>
        <taxon>Cichorioideae</taxon>
        <taxon>Cichorieae</taxon>
        <taxon>Lactucinae</taxon>
        <taxon>Lactuca</taxon>
    </lineage>
</organism>
<dbReference type="GO" id="GO:0003723">
    <property type="term" value="F:RNA binding"/>
    <property type="evidence" value="ECO:0007669"/>
    <property type="project" value="InterPro"/>
</dbReference>
<dbReference type="Proteomes" id="UP001157418">
    <property type="component" value="Unassembled WGS sequence"/>
</dbReference>
<evidence type="ECO:0000256" key="1">
    <source>
        <dbReference type="ARBA" id="ARBA00022737"/>
    </source>
</evidence>